<dbReference type="EMBL" id="AP015037">
    <property type="protein sequence ID" value="BAT85020.1"/>
    <property type="molecule type" value="Genomic_DNA"/>
</dbReference>
<proteinExistence type="predicted"/>
<accession>A0A0S3RWP9</accession>
<name>A0A0S3RWP9_PHAAN</name>
<gene>
    <name evidence="1" type="primary">Vigan.04G251100</name>
    <name evidence="1" type="ORF">VIGAN_04251100</name>
</gene>
<protein>
    <submittedName>
        <fullName evidence="1">Uncharacterized protein</fullName>
    </submittedName>
</protein>
<sequence length="77" mass="8883">KLNNEVIPPTNLQFQTNFTHCVKKYMFFSALHVLLLPQHVAYIPSKSKVYLRSNWSRSVIHSSRFQTKTKECGSSIG</sequence>
<feature type="non-terminal residue" evidence="1">
    <location>
        <position position="1"/>
    </location>
</feature>
<reference evidence="1 2" key="1">
    <citation type="journal article" date="2015" name="Sci. Rep.">
        <title>The power of single molecule real-time sequencing technology in the de novo assembly of a eukaryotic genome.</title>
        <authorList>
            <person name="Sakai H."/>
            <person name="Naito K."/>
            <person name="Ogiso-Tanaka E."/>
            <person name="Takahashi Y."/>
            <person name="Iseki K."/>
            <person name="Muto C."/>
            <person name="Satou K."/>
            <person name="Teruya K."/>
            <person name="Shiroma A."/>
            <person name="Shimoji M."/>
            <person name="Hirano T."/>
            <person name="Itoh T."/>
            <person name="Kaga A."/>
            <person name="Tomooka N."/>
        </authorList>
    </citation>
    <scope>NUCLEOTIDE SEQUENCE [LARGE SCALE GENOMIC DNA]</scope>
    <source>
        <strain evidence="2">cv. Shumari</strain>
    </source>
</reference>
<evidence type="ECO:0000313" key="2">
    <source>
        <dbReference type="Proteomes" id="UP000291084"/>
    </source>
</evidence>
<organism evidence="1 2">
    <name type="scientific">Vigna angularis var. angularis</name>
    <dbReference type="NCBI Taxonomy" id="157739"/>
    <lineage>
        <taxon>Eukaryota</taxon>
        <taxon>Viridiplantae</taxon>
        <taxon>Streptophyta</taxon>
        <taxon>Embryophyta</taxon>
        <taxon>Tracheophyta</taxon>
        <taxon>Spermatophyta</taxon>
        <taxon>Magnoliopsida</taxon>
        <taxon>eudicotyledons</taxon>
        <taxon>Gunneridae</taxon>
        <taxon>Pentapetalae</taxon>
        <taxon>rosids</taxon>
        <taxon>fabids</taxon>
        <taxon>Fabales</taxon>
        <taxon>Fabaceae</taxon>
        <taxon>Papilionoideae</taxon>
        <taxon>50 kb inversion clade</taxon>
        <taxon>NPAAA clade</taxon>
        <taxon>indigoferoid/millettioid clade</taxon>
        <taxon>Phaseoleae</taxon>
        <taxon>Vigna</taxon>
    </lineage>
</organism>
<evidence type="ECO:0000313" key="1">
    <source>
        <dbReference type="EMBL" id="BAT85020.1"/>
    </source>
</evidence>
<dbReference type="Proteomes" id="UP000291084">
    <property type="component" value="Chromosome 4"/>
</dbReference>
<dbReference type="AlphaFoldDB" id="A0A0S3RWP9"/>
<keyword evidence="2" id="KW-1185">Reference proteome</keyword>